<comment type="catalytic activity">
    <reaction evidence="13 14">
        <text>L-aspartate + ATP = 4-phospho-L-aspartate + ADP</text>
        <dbReference type="Rhea" id="RHEA:23776"/>
        <dbReference type="ChEBI" id="CHEBI:29991"/>
        <dbReference type="ChEBI" id="CHEBI:30616"/>
        <dbReference type="ChEBI" id="CHEBI:57535"/>
        <dbReference type="ChEBI" id="CHEBI:456216"/>
        <dbReference type="EC" id="2.7.2.4"/>
    </reaction>
</comment>
<comment type="pathway">
    <text evidence="3 15">Amino-acid biosynthesis; L-methionine biosynthesis via de novo pathway; L-homoserine from L-aspartate: step 1/3.</text>
</comment>
<dbReference type="InterPro" id="IPR018042">
    <property type="entry name" value="Aspartate_kinase_CS"/>
</dbReference>
<evidence type="ECO:0000256" key="8">
    <source>
        <dbReference type="ARBA" id="ARBA00022741"/>
    </source>
</evidence>
<dbReference type="PROSITE" id="PS00324">
    <property type="entry name" value="ASPARTOKINASE"/>
    <property type="match status" value="1"/>
</dbReference>
<dbReference type="NCBIfam" id="NF005154">
    <property type="entry name" value="PRK06635.1-2"/>
    <property type="match status" value="1"/>
</dbReference>
<dbReference type="Gene3D" id="3.40.1160.10">
    <property type="entry name" value="Acetylglutamate kinase-like"/>
    <property type="match status" value="1"/>
</dbReference>
<dbReference type="InterPro" id="IPR041740">
    <property type="entry name" value="AKii-LysC-BS"/>
</dbReference>
<evidence type="ECO:0000313" key="18">
    <source>
        <dbReference type="Proteomes" id="UP000746471"/>
    </source>
</evidence>
<evidence type="ECO:0000256" key="6">
    <source>
        <dbReference type="ARBA" id="ARBA00022605"/>
    </source>
</evidence>
<dbReference type="InterPro" id="IPR001341">
    <property type="entry name" value="Asp_kinase"/>
</dbReference>
<dbReference type="PANTHER" id="PTHR21499:SF3">
    <property type="entry name" value="ASPARTOKINASE"/>
    <property type="match status" value="1"/>
</dbReference>
<dbReference type="Gene3D" id="3.30.2130.10">
    <property type="entry name" value="VC0802-like"/>
    <property type="match status" value="1"/>
</dbReference>
<evidence type="ECO:0000313" key="17">
    <source>
        <dbReference type="EMBL" id="MBS7527385.1"/>
    </source>
</evidence>
<evidence type="ECO:0000256" key="14">
    <source>
        <dbReference type="RuleBase" id="RU003448"/>
    </source>
</evidence>
<dbReference type="InterPro" id="IPR005260">
    <property type="entry name" value="Asp_kin_monofn"/>
</dbReference>
<dbReference type="NCBIfam" id="TIGR00656">
    <property type="entry name" value="asp_kin_monofn"/>
    <property type="match status" value="1"/>
</dbReference>
<keyword evidence="18" id="KW-1185">Reference proteome</keyword>
<dbReference type="InterPro" id="IPR001048">
    <property type="entry name" value="Asp/Glu/Uridylate_kinase"/>
</dbReference>
<dbReference type="GO" id="GO:0004072">
    <property type="term" value="F:aspartate kinase activity"/>
    <property type="evidence" value="ECO:0007669"/>
    <property type="project" value="UniProtKB-EC"/>
</dbReference>
<dbReference type="Pfam" id="PF22468">
    <property type="entry name" value="ACT_9"/>
    <property type="match status" value="2"/>
</dbReference>
<dbReference type="PROSITE" id="PS51671">
    <property type="entry name" value="ACT"/>
    <property type="match status" value="1"/>
</dbReference>
<evidence type="ECO:0000256" key="4">
    <source>
        <dbReference type="ARBA" id="ARBA00005139"/>
    </source>
</evidence>
<keyword evidence="11" id="KW-0220">Diaminopimelate biosynthesis</keyword>
<feature type="domain" description="ACT" evidence="16">
    <location>
        <begin position="264"/>
        <end position="347"/>
    </location>
</feature>
<dbReference type="NCBIfam" id="NF005155">
    <property type="entry name" value="PRK06635.1-4"/>
    <property type="match status" value="1"/>
</dbReference>
<keyword evidence="6 15" id="KW-0028">Amino-acid biosynthesis</keyword>
<evidence type="ECO:0000256" key="7">
    <source>
        <dbReference type="ARBA" id="ARBA00022679"/>
    </source>
</evidence>
<evidence type="ECO:0000256" key="13">
    <source>
        <dbReference type="ARBA" id="ARBA00047872"/>
    </source>
</evidence>
<gene>
    <name evidence="17" type="ORF">KHM83_11900</name>
</gene>
<accession>A0ABS5PQD2</accession>
<comment type="pathway">
    <text evidence="2 15">Amino-acid biosynthesis; L-lysine biosynthesis via DAP pathway; (S)-tetrahydrodipicolinate from L-aspartate: step 1/4.</text>
</comment>
<dbReference type="PIRSF" id="PIRSF000726">
    <property type="entry name" value="Asp_kin"/>
    <property type="match status" value="1"/>
</dbReference>
<dbReference type="Pfam" id="PF00696">
    <property type="entry name" value="AA_kinase"/>
    <property type="match status" value="1"/>
</dbReference>
<evidence type="ECO:0000256" key="1">
    <source>
        <dbReference type="ARBA" id="ARBA00003121"/>
    </source>
</evidence>
<dbReference type="SUPFAM" id="SSF55021">
    <property type="entry name" value="ACT-like"/>
    <property type="match status" value="2"/>
</dbReference>
<dbReference type="CDD" id="cd04913">
    <property type="entry name" value="ACT_AKii-LysC-BS-like_1"/>
    <property type="match status" value="1"/>
</dbReference>
<organism evidence="17 18">
    <name type="scientific">Fusibacter paucivorans</name>
    <dbReference type="NCBI Taxonomy" id="76009"/>
    <lineage>
        <taxon>Bacteria</taxon>
        <taxon>Bacillati</taxon>
        <taxon>Bacillota</taxon>
        <taxon>Clostridia</taxon>
        <taxon>Eubacteriales</taxon>
        <taxon>Eubacteriales Family XII. Incertae Sedis</taxon>
        <taxon>Fusibacter</taxon>
    </lineage>
</organism>
<dbReference type="InterPro" id="IPR002912">
    <property type="entry name" value="ACT_dom"/>
</dbReference>
<evidence type="ECO:0000256" key="10">
    <source>
        <dbReference type="ARBA" id="ARBA00022840"/>
    </source>
</evidence>
<protein>
    <recommendedName>
        <fullName evidence="14">Aspartokinase</fullName>
        <ecNumber evidence="14">2.7.2.4</ecNumber>
    </recommendedName>
</protein>
<dbReference type="EC" id="2.7.2.4" evidence="14"/>
<evidence type="ECO:0000256" key="11">
    <source>
        <dbReference type="ARBA" id="ARBA00022915"/>
    </source>
</evidence>
<keyword evidence="8" id="KW-0547">Nucleotide-binding</keyword>
<keyword evidence="12" id="KW-0457">Lysine biosynthesis</keyword>
<comment type="function">
    <text evidence="1">Catalyzes the phosphorylation of the beta-carboxyl group of aspartic acid with ATP to yield 4-phospho-L-aspartate, which is involved in the branched biosynthetic pathway leading to the biosynthesis of amino acids threonine, isoleucine and methionine.</text>
</comment>
<reference evidence="17 18" key="1">
    <citation type="submission" date="2021-05" db="EMBL/GenBank/DDBJ databases">
        <title>Fusibacter ferrireducens sp. nov., an anaerobic, sulfur- and Fe-reducing bacterium isolated from the mangrove sediment.</title>
        <authorList>
            <person name="Qiu D."/>
        </authorList>
    </citation>
    <scope>NUCLEOTIDE SEQUENCE [LARGE SCALE GENOMIC DNA]</scope>
    <source>
        <strain evidence="17 18">DSM 12116</strain>
    </source>
</reference>
<keyword evidence="7 14" id="KW-0808">Transferase</keyword>
<evidence type="ECO:0000256" key="12">
    <source>
        <dbReference type="ARBA" id="ARBA00023154"/>
    </source>
</evidence>
<dbReference type="RefSeq" id="WP_213237246.1">
    <property type="nucleotide sequence ID" value="NZ_JAHBCL010000019.1"/>
</dbReference>
<keyword evidence="10" id="KW-0067">ATP-binding</keyword>
<dbReference type="InterPro" id="IPR054352">
    <property type="entry name" value="ACT_Aspartokinase"/>
</dbReference>
<dbReference type="CDD" id="cd04923">
    <property type="entry name" value="ACT_AK-LysC-DapG-like_2"/>
    <property type="match status" value="1"/>
</dbReference>
<dbReference type="PANTHER" id="PTHR21499">
    <property type="entry name" value="ASPARTATE KINASE"/>
    <property type="match status" value="1"/>
</dbReference>
<dbReference type="InterPro" id="IPR045865">
    <property type="entry name" value="ACT-like_dom_sf"/>
</dbReference>
<sequence>MSIIVQKYGGSSVADAERIQRVSNHVIELKKQGHQPVVVVSAMGDSTDHLIELAKSINPSPSSREMDMLLSTGEQISISLLAMAIESQGYQAISLTGYQCGIQTDHFYSKAKINDIKANRIITELEKDNIVIVAGFQGMNENGDITTLGRGGSDTTAVALAVALNAELCEIYTDVKGIYTTDPRVVKTAKQMSQISYDEMLELAKLGAKVMHPRSVELARKNKMKLVVRSSFELSAPGTEIIEVNEMEKAQVRGVTLDDNIVRLSVPDVPDRPGIAYKMFSALAAQNVHIDMIIQNLTHDDRNDISFTVPKDDLELVQGIINQFIEEVGANPLLVRDDVAKLSIVGTGITSDATIASGLFGALYKMGINIEMISTSEIKISCIIDKARSKEALNEIHEFFELQKVL</sequence>
<comment type="pathway">
    <text evidence="4 15">Amino-acid biosynthesis; L-threonine biosynthesis; L-threonine from L-aspartate: step 1/5.</text>
</comment>
<evidence type="ECO:0000256" key="3">
    <source>
        <dbReference type="ARBA" id="ARBA00004986"/>
    </source>
</evidence>
<dbReference type="CDD" id="cd04261">
    <property type="entry name" value="AAK_AKii-LysC-BS"/>
    <property type="match status" value="1"/>
</dbReference>
<comment type="similarity">
    <text evidence="5 14">Belongs to the aspartokinase family.</text>
</comment>
<evidence type="ECO:0000256" key="5">
    <source>
        <dbReference type="ARBA" id="ARBA00010122"/>
    </source>
</evidence>
<dbReference type="Proteomes" id="UP000746471">
    <property type="component" value="Unassembled WGS sequence"/>
</dbReference>
<dbReference type="InterPro" id="IPR036393">
    <property type="entry name" value="AceGlu_kinase-like_sf"/>
</dbReference>
<comment type="caution">
    <text evidence="17">The sequence shown here is derived from an EMBL/GenBank/DDBJ whole genome shotgun (WGS) entry which is preliminary data.</text>
</comment>
<name>A0ABS5PQD2_9FIRM</name>
<dbReference type="NCBIfam" id="TIGR00657">
    <property type="entry name" value="asp_kinases"/>
    <property type="match status" value="1"/>
</dbReference>
<evidence type="ECO:0000256" key="15">
    <source>
        <dbReference type="RuleBase" id="RU004249"/>
    </source>
</evidence>
<dbReference type="SUPFAM" id="SSF53633">
    <property type="entry name" value="Carbamate kinase-like"/>
    <property type="match status" value="1"/>
</dbReference>
<dbReference type="EMBL" id="JAHBCL010000019">
    <property type="protein sequence ID" value="MBS7527385.1"/>
    <property type="molecule type" value="Genomic_DNA"/>
</dbReference>
<evidence type="ECO:0000259" key="16">
    <source>
        <dbReference type="PROSITE" id="PS51671"/>
    </source>
</evidence>
<evidence type="ECO:0000256" key="2">
    <source>
        <dbReference type="ARBA" id="ARBA00004766"/>
    </source>
</evidence>
<evidence type="ECO:0000256" key="9">
    <source>
        <dbReference type="ARBA" id="ARBA00022777"/>
    </source>
</evidence>
<keyword evidence="9 14" id="KW-0418">Kinase</keyword>
<proteinExistence type="inferred from homology"/>